<dbReference type="SUPFAM" id="SSF54695">
    <property type="entry name" value="POZ domain"/>
    <property type="match status" value="1"/>
</dbReference>
<feature type="region of interest" description="Disordered" evidence="7">
    <location>
        <begin position="463"/>
        <end position="488"/>
    </location>
</feature>
<feature type="compositionally biased region" description="Polar residues" evidence="7">
    <location>
        <begin position="89"/>
        <end position="98"/>
    </location>
</feature>
<dbReference type="AlphaFoldDB" id="A0ABD2AF85"/>
<dbReference type="CDD" id="cd18315">
    <property type="entry name" value="BTB_POZ_BAB-like"/>
    <property type="match status" value="1"/>
</dbReference>
<dbReference type="Gene3D" id="3.30.710.10">
    <property type="entry name" value="Potassium Channel Kv1.1, Chain A"/>
    <property type="match status" value="1"/>
</dbReference>
<feature type="compositionally biased region" description="Low complexity" evidence="7">
    <location>
        <begin position="367"/>
        <end position="387"/>
    </location>
</feature>
<accession>A0ABD2AF85</accession>
<keyword evidence="3" id="KW-0238">DNA-binding</keyword>
<dbReference type="InterPro" id="IPR011333">
    <property type="entry name" value="SKP1/BTB/POZ_sf"/>
</dbReference>
<keyword evidence="5" id="KW-0539">Nucleus</keyword>
<dbReference type="PROSITE" id="PS50097">
    <property type="entry name" value="BTB"/>
    <property type="match status" value="1"/>
</dbReference>
<evidence type="ECO:0000256" key="5">
    <source>
        <dbReference type="ARBA" id="ARBA00023242"/>
    </source>
</evidence>
<evidence type="ECO:0000256" key="3">
    <source>
        <dbReference type="ARBA" id="ARBA00023125"/>
    </source>
</evidence>
<keyword evidence="2" id="KW-0805">Transcription regulation</keyword>
<dbReference type="Proteomes" id="UP001607302">
    <property type="component" value="Unassembled WGS sequence"/>
</dbReference>
<evidence type="ECO:0000256" key="6">
    <source>
        <dbReference type="ARBA" id="ARBA00058541"/>
    </source>
</evidence>
<dbReference type="FunFam" id="3.30.710.10:FF:000120">
    <property type="entry name" value="Bric a brac 2, isoform B"/>
    <property type="match status" value="1"/>
</dbReference>
<feature type="compositionally biased region" description="Polar residues" evidence="7">
    <location>
        <begin position="246"/>
        <end position="255"/>
    </location>
</feature>
<dbReference type="EMBL" id="JAUDFV010000151">
    <property type="protein sequence ID" value="KAL2719190.1"/>
    <property type="molecule type" value="Genomic_DNA"/>
</dbReference>
<dbReference type="SMART" id="SM00225">
    <property type="entry name" value="BTB"/>
    <property type="match status" value="1"/>
</dbReference>
<keyword evidence="10" id="KW-1185">Reference proteome</keyword>
<sequence>MANFKPPRWRIKQPARRAAAAVVRVRKTLRCGLADRDGFVRIFGGRWKRGEEEEERRRRRRGGGGEVEGKKEVEEEEEEEEEKEDKSKMTQQSGAGSPQQFCLRWNNYQTNLTNVFDQLLQSESFVDVTLACDGHSVKAHKMVLSACSPYFQALFFDNPCQHPIVIMKDIKWPELKAAVEFMYKGEINVSQEQIGPLLKVAESLKIRGLADVNSEQELTSRPSLVEEATNAAALHRKKRRRISGERSPTGNSPDHTGSAGSTTGGTGSMIDDQEPSGPTSMVIPEVHALIPNSSTPRSLGSPSTPSVSVTPQINLQELPVSLPLPPPPPPPPQGQPSSHPMPAHHVPGHVTSGPHPSVNHLAATHGQQLVAQQQQQQQHLQQVQANQPGDDLEIKPGIAEMIREEERPFSASSNFTLVETFVCRVIKETKRVEGGEKRVANVGEARTFERVRVAEREEEVEVAEEEEEVGAAAEGPINRRSASVVCTN</sequence>
<feature type="compositionally biased region" description="Pro residues" evidence="7">
    <location>
        <begin position="322"/>
        <end position="334"/>
    </location>
</feature>
<reference evidence="9 10" key="1">
    <citation type="journal article" date="2024" name="Ann. Entomol. Soc. Am.">
        <title>Genomic analyses of the southern and eastern yellowjacket wasps (Hymenoptera: Vespidae) reveal evolutionary signatures of social life.</title>
        <authorList>
            <person name="Catto M.A."/>
            <person name="Caine P.B."/>
            <person name="Orr S.E."/>
            <person name="Hunt B.G."/>
            <person name="Goodisman M.A.D."/>
        </authorList>
    </citation>
    <scope>NUCLEOTIDE SEQUENCE [LARGE SCALE GENOMIC DNA]</scope>
    <source>
        <strain evidence="9">233</strain>
        <tissue evidence="9">Head and thorax</tissue>
    </source>
</reference>
<keyword evidence="4" id="KW-0804">Transcription</keyword>
<dbReference type="GO" id="GO:0046660">
    <property type="term" value="P:female sex differentiation"/>
    <property type="evidence" value="ECO:0007669"/>
    <property type="project" value="UniProtKB-ARBA"/>
</dbReference>
<feature type="region of interest" description="Disordered" evidence="7">
    <location>
        <begin position="50"/>
        <end position="98"/>
    </location>
</feature>
<feature type="region of interest" description="Disordered" evidence="7">
    <location>
        <begin position="229"/>
        <end position="280"/>
    </location>
</feature>
<dbReference type="GO" id="GO:0005634">
    <property type="term" value="C:nucleus"/>
    <property type="evidence" value="ECO:0007669"/>
    <property type="project" value="UniProtKB-SubCell"/>
</dbReference>
<evidence type="ECO:0000256" key="4">
    <source>
        <dbReference type="ARBA" id="ARBA00023163"/>
    </source>
</evidence>
<dbReference type="GO" id="GO:0007478">
    <property type="term" value="P:leg disc morphogenesis"/>
    <property type="evidence" value="ECO:0007669"/>
    <property type="project" value="UniProtKB-ARBA"/>
</dbReference>
<dbReference type="InterPro" id="IPR000210">
    <property type="entry name" value="BTB/POZ_dom"/>
</dbReference>
<comment type="subcellular location">
    <subcellularLocation>
        <location evidence="1">Nucleus</location>
    </subcellularLocation>
</comment>
<dbReference type="GO" id="GO:0003680">
    <property type="term" value="F:minor groove of adenine-thymine-rich DNA binding"/>
    <property type="evidence" value="ECO:0007669"/>
    <property type="project" value="UniProtKB-ARBA"/>
</dbReference>
<gene>
    <name evidence="9" type="ORF">V1478_011609</name>
</gene>
<evidence type="ECO:0000313" key="9">
    <source>
        <dbReference type="EMBL" id="KAL2719190.1"/>
    </source>
</evidence>
<dbReference type="GO" id="GO:0007455">
    <property type="term" value="P:eye-antennal disc morphogenesis"/>
    <property type="evidence" value="ECO:0007669"/>
    <property type="project" value="UniProtKB-ARBA"/>
</dbReference>
<feature type="region of interest" description="Disordered" evidence="7">
    <location>
        <begin position="318"/>
        <end position="392"/>
    </location>
</feature>
<evidence type="ECO:0000313" key="10">
    <source>
        <dbReference type="Proteomes" id="UP001607302"/>
    </source>
</evidence>
<evidence type="ECO:0000259" key="8">
    <source>
        <dbReference type="PROSITE" id="PS50097"/>
    </source>
</evidence>
<evidence type="ECO:0000256" key="2">
    <source>
        <dbReference type="ARBA" id="ARBA00023015"/>
    </source>
</evidence>
<comment type="function">
    <text evidence="6">Probably acts as a transcriptional regulator. Required for the specification of the tarsal segment. Also involved in antenna development.</text>
</comment>
<evidence type="ECO:0000256" key="1">
    <source>
        <dbReference type="ARBA" id="ARBA00004123"/>
    </source>
</evidence>
<dbReference type="Pfam" id="PF00651">
    <property type="entry name" value="BTB"/>
    <property type="match status" value="1"/>
</dbReference>
<dbReference type="PANTHER" id="PTHR23110">
    <property type="entry name" value="BTB DOMAIN TRANSCRIPTION FACTOR"/>
    <property type="match status" value="1"/>
</dbReference>
<protein>
    <submittedName>
        <fullName evidence="9">Protein bric-a-brac 1-like</fullName>
    </submittedName>
</protein>
<comment type="caution">
    <text evidence="9">The sequence shown here is derived from an EMBL/GenBank/DDBJ whole genome shotgun (WGS) entry which is preliminary data.</text>
</comment>
<dbReference type="InterPro" id="IPR051095">
    <property type="entry name" value="Dros_DevTransReg"/>
</dbReference>
<name>A0ABD2AF85_VESSQ</name>
<feature type="compositionally biased region" description="Acidic residues" evidence="7">
    <location>
        <begin position="74"/>
        <end position="83"/>
    </location>
</feature>
<evidence type="ECO:0000256" key="7">
    <source>
        <dbReference type="SAM" id="MobiDB-lite"/>
    </source>
</evidence>
<dbReference type="GO" id="GO:0051252">
    <property type="term" value="P:regulation of RNA metabolic process"/>
    <property type="evidence" value="ECO:0007669"/>
    <property type="project" value="UniProtKB-ARBA"/>
</dbReference>
<organism evidence="9 10">
    <name type="scientific">Vespula squamosa</name>
    <name type="common">Southern yellow jacket</name>
    <name type="synonym">Wasp</name>
    <dbReference type="NCBI Taxonomy" id="30214"/>
    <lineage>
        <taxon>Eukaryota</taxon>
        <taxon>Metazoa</taxon>
        <taxon>Ecdysozoa</taxon>
        <taxon>Arthropoda</taxon>
        <taxon>Hexapoda</taxon>
        <taxon>Insecta</taxon>
        <taxon>Pterygota</taxon>
        <taxon>Neoptera</taxon>
        <taxon>Endopterygota</taxon>
        <taxon>Hymenoptera</taxon>
        <taxon>Apocrita</taxon>
        <taxon>Aculeata</taxon>
        <taxon>Vespoidea</taxon>
        <taxon>Vespidae</taxon>
        <taxon>Vespinae</taxon>
        <taxon>Vespula</taxon>
    </lineage>
</organism>
<proteinExistence type="predicted"/>
<dbReference type="PANTHER" id="PTHR23110:SF109">
    <property type="entry name" value="FI07618P-RELATED"/>
    <property type="match status" value="1"/>
</dbReference>
<feature type="domain" description="BTB" evidence="8">
    <location>
        <begin position="126"/>
        <end position="191"/>
    </location>
</feature>
<dbReference type="GO" id="GO:0010468">
    <property type="term" value="P:regulation of gene expression"/>
    <property type="evidence" value="ECO:0007669"/>
    <property type="project" value="UniProtKB-ARBA"/>
</dbReference>